<feature type="region of interest" description="Disordered" evidence="1">
    <location>
        <begin position="1"/>
        <end position="83"/>
    </location>
</feature>
<feature type="compositionally biased region" description="Low complexity" evidence="1">
    <location>
        <begin position="58"/>
        <end position="67"/>
    </location>
</feature>
<reference evidence="2 3" key="1">
    <citation type="submission" date="2021-01" db="EMBL/GenBank/DDBJ databases">
        <title>Whole genome shotgun sequence of Actinoplanes couchii NBRC 106145.</title>
        <authorList>
            <person name="Komaki H."/>
            <person name="Tamura T."/>
        </authorList>
    </citation>
    <scope>NUCLEOTIDE SEQUENCE [LARGE SCALE GENOMIC DNA]</scope>
    <source>
        <strain evidence="2 3">NBRC 106145</strain>
    </source>
</reference>
<protein>
    <submittedName>
        <fullName evidence="2">Uncharacterized protein</fullName>
    </submittedName>
</protein>
<dbReference type="Proteomes" id="UP000612282">
    <property type="component" value="Unassembled WGS sequence"/>
</dbReference>
<dbReference type="EMBL" id="BOMG01000010">
    <property type="protein sequence ID" value="GID52155.1"/>
    <property type="molecule type" value="Genomic_DNA"/>
</dbReference>
<evidence type="ECO:0000313" key="3">
    <source>
        <dbReference type="Proteomes" id="UP000612282"/>
    </source>
</evidence>
<evidence type="ECO:0000256" key="1">
    <source>
        <dbReference type="SAM" id="MobiDB-lite"/>
    </source>
</evidence>
<sequence>MSTQRSAIRPNGTVTVDAPTGAQPTAGNQWRGPIAADIPDTPPTMGDLPAGLSGGQLSGLSGDLPTGLSGGLPAGPPDGLPAELPGCLLAELPGCLLAELPDGLPAELPGGAW</sequence>
<dbReference type="RefSeq" id="WP_203792968.1">
    <property type="nucleotide sequence ID" value="NZ_BAAAQE010000011.1"/>
</dbReference>
<name>A0ABQ3X177_9ACTN</name>
<proteinExistence type="predicted"/>
<organism evidence="2 3">
    <name type="scientific">Actinoplanes couchii</name>
    <dbReference type="NCBI Taxonomy" id="403638"/>
    <lineage>
        <taxon>Bacteria</taxon>
        <taxon>Bacillati</taxon>
        <taxon>Actinomycetota</taxon>
        <taxon>Actinomycetes</taxon>
        <taxon>Micromonosporales</taxon>
        <taxon>Micromonosporaceae</taxon>
        <taxon>Actinoplanes</taxon>
    </lineage>
</organism>
<gene>
    <name evidence="2" type="ORF">Aco03nite_005590</name>
</gene>
<comment type="caution">
    <text evidence="2">The sequence shown here is derived from an EMBL/GenBank/DDBJ whole genome shotgun (WGS) entry which is preliminary data.</text>
</comment>
<accession>A0ABQ3X177</accession>
<evidence type="ECO:0000313" key="2">
    <source>
        <dbReference type="EMBL" id="GID52155.1"/>
    </source>
</evidence>
<keyword evidence="3" id="KW-1185">Reference proteome</keyword>